<dbReference type="InterPro" id="IPR015286">
    <property type="entry name" value="Porin_fam_mycobact-type"/>
</dbReference>
<dbReference type="Proteomes" id="UP001595767">
    <property type="component" value="Unassembled WGS sequence"/>
</dbReference>
<evidence type="ECO:0000313" key="4">
    <source>
        <dbReference type="Proteomes" id="UP001595767"/>
    </source>
</evidence>
<feature type="signal peptide" evidence="2">
    <location>
        <begin position="1"/>
        <end position="34"/>
    </location>
</feature>
<feature type="compositionally biased region" description="Polar residues" evidence="1">
    <location>
        <begin position="97"/>
        <end position="111"/>
    </location>
</feature>
<proteinExistence type="predicted"/>
<evidence type="ECO:0000313" key="3">
    <source>
        <dbReference type="EMBL" id="MFC4127288.1"/>
    </source>
</evidence>
<comment type="caution">
    <text evidence="3">The sequence shown here is derived from an EMBL/GenBank/DDBJ whole genome shotgun (WGS) entry which is preliminary data.</text>
</comment>
<dbReference type="RefSeq" id="WP_378552585.1">
    <property type="nucleotide sequence ID" value="NZ_JBHSBA010000014.1"/>
</dbReference>
<accession>A0ABV8L9A6</accession>
<dbReference type="Pfam" id="PF09203">
    <property type="entry name" value="MspA"/>
    <property type="match status" value="1"/>
</dbReference>
<gene>
    <name evidence="3" type="ORF">ACFOW8_20360</name>
</gene>
<evidence type="ECO:0000256" key="1">
    <source>
        <dbReference type="SAM" id="MobiDB-lite"/>
    </source>
</evidence>
<protein>
    <submittedName>
        <fullName evidence="3">MspA family porin</fullName>
    </submittedName>
</protein>
<dbReference type="EMBL" id="JBHSBA010000014">
    <property type="protein sequence ID" value="MFC4127288.1"/>
    <property type="molecule type" value="Genomic_DNA"/>
</dbReference>
<name>A0ABV8L9A6_9NOCA</name>
<feature type="region of interest" description="Disordered" evidence="1">
    <location>
        <begin position="87"/>
        <end position="111"/>
    </location>
</feature>
<keyword evidence="2" id="KW-0732">Signal</keyword>
<evidence type="ECO:0000256" key="2">
    <source>
        <dbReference type="SAM" id="SignalP"/>
    </source>
</evidence>
<feature type="chain" id="PRO_5045102025" evidence="2">
    <location>
        <begin position="35"/>
        <end position="222"/>
    </location>
</feature>
<organism evidence="3 4">
    <name type="scientific">Nocardia rhizosphaerae</name>
    <dbReference type="NCBI Taxonomy" id="1691571"/>
    <lineage>
        <taxon>Bacteria</taxon>
        <taxon>Bacillati</taxon>
        <taxon>Actinomycetota</taxon>
        <taxon>Actinomycetes</taxon>
        <taxon>Mycobacteriales</taxon>
        <taxon>Nocardiaceae</taxon>
        <taxon>Nocardia</taxon>
    </lineage>
</organism>
<dbReference type="Gene3D" id="2.60.40.1650">
    <property type="entry name" value="Porin MspA (Ig-like beta-sandwich domain)"/>
    <property type="match status" value="1"/>
</dbReference>
<reference evidence="4" key="1">
    <citation type="journal article" date="2019" name="Int. J. Syst. Evol. Microbiol.">
        <title>The Global Catalogue of Microorganisms (GCM) 10K type strain sequencing project: providing services to taxonomists for standard genome sequencing and annotation.</title>
        <authorList>
            <consortium name="The Broad Institute Genomics Platform"/>
            <consortium name="The Broad Institute Genome Sequencing Center for Infectious Disease"/>
            <person name="Wu L."/>
            <person name="Ma J."/>
        </authorList>
    </citation>
    <scope>NUCLEOTIDE SEQUENCE [LARGE SCALE GENOMIC DNA]</scope>
    <source>
        <strain evidence="4">CGMCC 4.7204</strain>
    </source>
</reference>
<keyword evidence="4" id="KW-1185">Reference proteome</keyword>
<sequence>MRINRIRGTRGLRAAGTGVAVLALGALVAGTAGADAFVPLPDGEKAAPGATIKRTGESALVSPSLAANGAGRVAWVSATVTADVTATPEGEVGPYNGPNNKPGTNNSSTHGASQLNTGYIIGCQVAIGDDAISAGISGSVSTGGMGIGGSAGVELGPGEVKFVQIDKKDITKPGVYSIEYQDVEIQVQGCAGYAQARSYSVVEIIGNDYSKTTLYGAPFSIG</sequence>